<dbReference type="RefSeq" id="XP_001015803.1">
    <property type="nucleotide sequence ID" value="XM_001015803.1"/>
</dbReference>
<evidence type="ECO:0000256" key="1">
    <source>
        <dbReference type="ARBA" id="ARBA00008455"/>
    </source>
</evidence>
<dbReference type="Pfam" id="PF08246">
    <property type="entry name" value="Inhibitor_I29"/>
    <property type="match status" value="1"/>
</dbReference>
<dbReference type="CDD" id="cd02248">
    <property type="entry name" value="Peptidase_C1A"/>
    <property type="match status" value="1"/>
</dbReference>
<accession>Q23FQ2</accession>
<dbReference type="SMART" id="SM00645">
    <property type="entry name" value="Pept_C1"/>
    <property type="match status" value="1"/>
</dbReference>
<dbReference type="GO" id="GO:0008234">
    <property type="term" value="F:cysteine-type peptidase activity"/>
    <property type="evidence" value="ECO:0007669"/>
    <property type="project" value="InterPro"/>
</dbReference>
<evidence type="ECO:0000256" key="2">
    <source>
        <dbReference type="ARBA" id="ARBA00023145"/>
    </source>
</evidence>
<dbReference type="GeneID" id="7831255"/>
<evidence type="ECO:0000313" key="7">
    <source>
        <dbReference type="Proteomes" id="UP000009168"/>
    </source>
</evidence>
<feature type="domain" description="Peptidase C1A papain C-terminal" evidence="4">
    <location>
        <begin position="124"/>
        <end position="330"/>
    </location>
</feature>
<proteinExistence type="inferred from homology"/>
<dbReference type="InParanoid" id="Q23FQ2"/>
<dbReference type="OMA" id="PRGDEMS"/>
<gene>
    <name evidence="6" type="ORF">TTHERM_00079630</name>
</gene>
<sequence>MNKISVVLLALALTSQIQCQAEEVKPASISYFDTYNKWRSNNRRVFLNKEEETYRQLVFFENLNQINAHQKNNEATYTVSLNQFSDYSDEEFQQIILNKRIQMSQPEIQEEQQPKGNLRKTVSYPDSVDWRNTGALSPVQNQGWCGSCAAFGTAGVLESFHYIRYNYLVKFSEQQLLDCARQAGFDAYGCDGTWQQEYFKYAIKHGIVSANSYPYVGYQTACKNTSDLPKYFPQSFRFINRNSDDIKDAISKGPISVTIDASNWKYYRGGIFNGCSRYRQLNHAVIAVGYDVQGNYIIKNSWGPYWGDEGYITISAQNDCGILLSAIQVLS</sequence>
<name>Q23FQ2_TETTS</name>
<dbReference type="Pfam" id="PF00112">
    <property type="entry name" value="Peptidase_C1"/>
    <property type="match status" value="1"/>
</dbReference>
<dbReference type="EMBL" id="GG662704">
    <property type="protein sequence ID" value="EAR95558.1"/>
    <property type="molecule type" value="Genomic_DNA"/>
</dbReference>
<dbReference type="InterPro" id="IPR013201">
    <property type="entry name" value="Prot_inhib_I29"/>
</dbReference>
<dbReference type="AlphaFoldDB" id="Q23FQ2"/>
<dbReference type="InterPro" id="IPR013128">
    <property type="entry name" value="Peptidase_C1A"/>
</dbReference>
<dbReference type="KEGG" id="tet:TTHERM_00079630"/>
<evidence type="ECO:0000259" key="4">
    <source>
        <dbReference type="SMART" id="SM00645"/>
    </source>
</evidence>
<keyword evidence="2" id="KW-0865">Zymogen</keyword>
<dbReference type="Proteomes" id="UP000009168">
    <property type="component" value="Unassembled WGS sequence"/>
</dbReference>
<reference evidence="7" key="1">
    <citation type="journal article" date="2006" name="PLoS Biol.">
        <title>Macronuclear genome sequence of the ciliate Tetrahymena thermophila, a model eukaryote.</title>
        <authorList>
            <person name="Eisen J.A."/>
            <person name="Coyne R.S."/>
            <person name="Wu M."/>
            <person name="Wu D."/>
            <person name="Thiagarajan M."/>
            <person name="Wortman J.R."/>
            <person name="Badger J.H."/>
            <person name="Ren Q."/>
            <person name="Amedeo P."/>
            <person name="Jones K.M."/>
            <person name="Tallon L.J."/>
            <person name="Delcher A.L."/>
            <person name="Salzberg S.L."/>
            <person name="Silva J.C."/>
            <person name="Haas B.J."/>
            <person name="Majoros W.H."/>
            <person name="Farzad M."/>
            <person name="Carlton J.M."/>
            <person name="Smith R.K. Jr."/>
            <person name="Garg J."/>
            <person name="Pearlman R.E."/>
            <person name="Karrer K.M."/>
            <person name="Sun L."/>
            <person name="Manning G."/>
            <person name="Elde N.C."/>
            <person name="Turkewitz A.P."/>
            <person name="Asai D.J."/>
            <person name="Wilkes D.E."/>
            <person name="Wang Y."/>
            <person name="Cai H."/>
            <person name="Collins K."/>
            <person name="Stewart B.A."/>
            <person name="Lee S.R."/>
            <person name="Wilamowska K."/>
            <person name="Weinberg Z."/>
            <person name="Ruzzo W.L."/>
            <person name="Wloga D."/>
            <person name="Gaertig J."/>
            <person name="Frankel J."/>
            <person name="Tsao C.-C."/>
            <person name="Gorovsky M.A."/>
            <person name="Keeling P.J."/>
            <person name="Waller R.F."/>
            <person name="Patron N.J."/>
            <person name="Cherry J.M."/>
            <person name="Stover N.A."/>
            <person name="Krieger C.J."/>
            <person name="del Toro C."/>
            <person name="Ryder H.F."/>
            <person name="Williamson S.C."/>
            <person name="Barbeau R.A."/>
            <person name="Hamilton E.P."/>
            <person name="Orias E."/>
        </authorList>
    </citation>
    <scope>NUCLEOTIDE SEQUENCE [LARGE SCALE GENOMIC DNA]</scope>
    <source>
        <strain evidence="7">SB210</strain>
    </source>
</reference>
<comment type="similarity">
    <text evidence="1">Belongs to the peptidase C1 family.</text>
</comment>
<dbReference type="MEROPS" id="C01.A54"/>
<dbReference type="SMART" id="SM00848">
    <property type="entry name" value="Inhibitor_I29"/>
    <property type="match status" value="1"/>
</dbReference>
<dbReference type="InterPro" id="IPR038765">
    <property type="entry name" value="Papain-like_cys_pep_sf"/>
</dbReference>
<feature type="signal peptide" evidence="3">
    <location>
        <begin position="1"/>
        <end position="21"/>
    </location>
</feature>
<keyword evidence="6" id="KW-0645">Protease</keyword>
<dbReference type="InterPro" id="IPR000668">
    <property type="entry name" value="Peptidase_C1A_C"/>
</dbReference>
<organism evidence="6 7">
    <name type="scientific">Tetrahymena thermophila (strain SB210)</name>
    <dbReference type="NCBI Taxonomy" id="312017"/>
    <lineage>
        <taxon>Eukaryota</taxon>
        <taxon>Sar</taxon>
        <taxon>Alveolata</taxon>
        <taxon>Ciliophora</taxon>
        <taxon>Intramacronucleata</taxon>
        <taxon>Oligohymenophorea</taxon>
        <taxon>Hymenostomatida</taxon>
        <taxon>Tetrahymenina</taxon>
        <taxon>Tetrahymenidae</taxon>
        <taxon>Tetrahymena</taxon>
    </lineage>
</organism>
<protein>
    <submittedName>
        <fullName evidence="6">Papain family cysteine protease</fullName>
    </submittedName>
</protein>
<dbReference type="PANTHER" id="PTHR12411">
    <property type="entry name" value="CYSTEINE PROTEASE FAMILY C1-RELATED"/>
    <property type="match status" value="1"/>
</dbReference>
<keyword evidence="3" id="KW-0732">Signal</keyword>
<dbReference type="OrthoDB" id="190265at2759"/>
<dbReference type="HOGENOM" id="CLU_012184_1_3_1"/>
<feature type="chain" id="PRO_5018730127" evidence="3">
    <location>
        <begin position="22"/>
        <end position="331"/>
    </location>
</feature>
<dbReference type="InterPro" id="IPR039417">
    <property type="entry name" value="Peptidase_C1A_papain-like"/>
</dbReference>
<evidence type="ECO:0000313" key="6">
    <source>
        <dbReference type="EMBL" id="EAR95558.1"/>
    </source>
</evidence>
<dbReference type="STRING" id="312017.Q23FQ2"/>
<evidence type="ECO:0000256" key="3">
    <source>
        <dbReference type="SAM" id="SignalP"/>
    </source>
</evidence>
<evidence type="ECO:0000259" key="5">
    <source>
        <dbReference type="SMART" id="SM00848"/>
    </source>
</evidence>
<dbReference type="eggNOG" id="KOG1543">
    <property type="taxonomic scope" value="Eukaryota"/>
</dbReference>
<dbReference type="GO" id="GO:0006508">
    <property type="term" value="P:proteolysis"/>
    <property type="evidence" value="ECO:0007669"/>
    <property type="project" value="UniProtKB-KW"/>
</dbReference>
<keyword evidence="7" id="KW-1185">Reference proteome</keyword>
<dbReference type="Gene3D" id="3.90.70.10">
    <property type="entry name" value="Cysteine proteinases"/>
    <property type="match status" value="1"/>
</dbReference>
<dbReference type="SUPFAM" id="SSF54001">
    <property type="entry name" value="Cysteine proteinases"/>
    <property type="match status" value="1"/>
</dbReference>
<feature type="domain" description="Cathepsin propeptide inhibitor" evidence="5">
    <location>
        <begin position="35"/>
        <end position="92"/>
    </location>
</feature>
<keyword evidence="6" id="KW-0378">Hydrolase</keyword>